<feature type="region of interest" description="Disordered" evidence="1">
    <location>
        <begin position="67"/>
        <end position="93"/>
    </location>
</feature>
<dbReference type="Gene3D" id="3.40.50.1820">
    <property type="entry name" value="alpha/beta hydrolase"/>
    <property type="match status" value="1"/>
</dbReference>
<reference evidence="3 4" key="1">
    <citation type="submission" date="2021-04" db="EMBL/GenBank/DDBJ databases">
        <title>Genome analysis of Polyangium sp.</title>
        <authorList>
            <person name="Li Y."/>
            <person name="Wang J."/>
        </authorList>
    </citation>
    <scope>NUCLEOTIDE SEQUENCE [LARGE SCALE GENOMIC DNA]</scope>
    <source>
        <strain evidence="3 4">SDU14</strain>
    </source>
</reference>
<keyword evidence="2" id="KW-0732">Signal</keyword>
<dbReference type="Proteomes" id="UP001151081">
    <property type="component" value="Unassembled WGS sequence"/>
</dbReference>
<sequence>MKPPHPFVPSSSRSTKRLLVLMLVALPCAASCTEAGRDGLLVPDHARAPETSTAAGAIGAAGSASAAGSANASASGPPASPSAPPAGDASAPASPAVVEKLPVPFDLPASIVKSADGRPPRIVFLPGLCSNAGAYLWGFAEAARAHGGAVAIDGDKPCGGLQDFRSISSDPKHEEPRIQAALAAAGHATPASADVILVGYSLGATLIENLVKASPDRYPRVVLIGSPRDPRLDWLKGARAVATMSCSFDVPRRMKGAVRMLEGAGIRSSYFEMPGCTHGNLAEGDRVFSEVLTWITSS</sequence>
<keyword evidence="3" id="KW-0378">Hydrolase</keyword>
<evidence type="ECO:0000256" key="2">
    <source>
        <dbReference type="SAM" id="SignalP"/>
    </source>
</evidence>
<accession>A0A9X4AX19</accession>
<dbReference type="AlphaFoldDB" id="A0A9X4AX19"/>
<feature type="chain" id="PRO_5040931245" evidence="2">
    <location>
        <begin position="31"/>
        <end position="298"/>
    </location>
</feature>
<feature type="signal peptide" evidence="2">
    <location>
        <begin position="1"/>
        <end position="30"/>
    </location>
</feature>
<dbReference type="SUPFAM" id="SSF53474">
    <property type="entry name" value="alpha/beta-Hydrolases"/>
    <property type="match status" value="1"/>
</dbReference>
<organism evidence="3 4">
    <name type="scientific">Polyangium jinanense</name>
    <dbReference type="NCBI Taxonomy" id="2829994"/>
    <lineage>
        <taxon>Bacteria</taxon>
        <taxon>Pseudomonadati</taxon>
        <taxon>Myxococcota</taxon>
        <taxon>Polyangia</taxon>
        <taxon>Polyangiales</taxon>
        <taxon>Polyangiaceae</taxon>
        <taxon>Polyangium</taxon>
    </lineage>
</organism>
<protein>
    <submittedName>
        <fullName evidence="3">Alpha/beta hydrolase</fullName>
    </submittedName>
</protein>
<evidence type="ECO:0000313" key="3">
    <source>
        <dbReference type="EMBL" id="MDC3987953.1"/>
    </source>
</evidence>
<feature type="compositionally biased region" description="Low complexity" evidence="1">
    <location>
        <begin position="67"/>
        <end position="77"/>
    </location>
</feature>
<evidence type="ECO:0000313" key="4">
    <source>
        <dbReference type="Proteomes" id="UP001151081"/>
    </source>
</evidence>
<keyword evidence="4" id="KW-1185">Reference proteome</keyword>
<dbReference type="RefSeq" id="WP_272427587.1">
    <property type="nucleotide sequence ID" value="NZ_JAGTJK010000061.1"/>
</dbReference>
<evidence type="ECO:0000256" key="1">
    <source>
        <dbReference type="SAM" id="MobiDB-lite"/>
    </source>
</evidence>
<dbReference type="InterPro" id="IPR029058">
    <property type="entry name" value="AB_hydrolase_fold"/>
</dbReference>
<dbReference type="EMBL" id="JAGTJJ010000061">
    <property type="protein sequence ID" value="MDC3987953.1"/>
    <property type="molecule type" value="Genomic_DNA"/>
</dbReference>
<proteinExistence type="predicted"/>
<comment type="caution">
    <text evidence="3">The sequence shown here is derived from an EMBL/GenBank/DDBJ whole genome shotgun (WGS) entry which is preliminary data.</text>
</comment>
<dbReference type="GO" id="GO:0016787">
    <property type="term" value="F:hydrolase activity"/>
    <property type="evidence" value="ECO:0007669"/>
    <property type="project" value="UniProtKB-KW"/>
</dbReference>
<name>A0A9X4AX19_9BACT</name>
<gene>
    <name evidence="3" type="ORF">KEG57_46235</name>
</gene>